<organism evidence="2 3">
    <name type="scientific">Paenibacillus melissococcoides</name>
    <dbReference type="NCBI Taxonomy" id="2912268"/>
    <lineage>
        <taxon>Bacteria</taxon>
        <taxon>Bacillati</taxon>
        <taxon>Bacillota</taxon>
        <taxon>Bacilli</taxon>
        <taxon>Bacillales</taxon>
        <taxon>Paenibacillaceae</taxon>
        <taxon>Paenibacillus</taxon>
    </lineage>
</organism>
<proteinExistence type="predicted"/>
<evidence type="ECO:0000313" key="2">
    <source>
        <dbReference type="EMBL" id="CAH8244004.1"/>
    </source>
</evidence>
<dbReference type="RefSeq" id="WP_213429104.1">
    <property type="nucleotide sequence ID" value="NZ_AP031286.1"/>
</dbReference>
<sequence>MAKLTSTIGRKIAGGVRRRKAAGKNRMAMRAGARRRLRRQYRRTPGKRGWRLAFGKRLQRRTRPLLQPSRSGPFGKDSPLREEDLTPPLPPPEEETPSPPPAPDMAHAAPAAAGSPHPTPPEPVQATAPQSADDSLWRQLLSRVPASYSLPDGVVVEALQHALGR</sequence>
<dbReference type="Proteomes" id="UP001154322">
    <property type="component" value="Unassembled WGS sequence"/>
</dbReference>
<feature type="compositionally biased region" description="Low complexity" evidence="1">
    <location>
        <begin position="104"/>
        <end position="116"/>
    </location>
</feature>
<feature type="compositionally biased region" description="Basic residues" evidence="1">
    <location>
        <begin position="32"/>
        <end position="50"/>
    </location>
</feature>
<gene>
    <name evidence="2" type="ORF">WJ0W_001243</name>
</gene>
<comment type="caution">
    <text evidence="2">The sequence shown here is derived from an EMBL/GenBank/DDBJ whole genome shotgun (WGS) entry which is preliminary data.</text>
</comment>
<name>A0ABN8U373_9BACL</name>
<accession>A0ABN8U373</accession>
<feature type="compositionally biased region" description="Pro residues" evidence="1">
    <location>
        <begin position="87"/>
        <end position="103"/>
    </location>
</feature>
<protein>
    <submittedName>
        <fullName evidence="2">Uncharacterized protein</fullName>
    </submittedName>
</protein>
<evidence type="ECO:0000313" key="3">
    <source>
        <dbReference type="Proteomes" id="UP001154322"/>
    </source>
</evidence>
<feature type="region of interest" description="Disordered" evidence="1">
    <location>
        <begin position="1"/>
        <end position="134"/>
    </location>
</feature>
<dbReference type="EMBL" id="CALYLO010000001">
    <property type="protein sequence ID" value="CAH8244004.1"/>
    <property type="molecule type" value="Genomic_DNA"/>
</dbReference>
<evidence type="ECO:0000256" key="1">
    <source>
        <dbReference type="SAM" id="MobiDB-lite"/>
    </source>
</evidence>
<keyword evidence="3" id="KW-1185">Reference proteome</keyword>
<reference evidence="2" key="1">
    <citation type="submission" date="2022-06" db="EMBL/GenBank/DDBJ databases">
        <authorList>
            <person name="Dietemann V."/>
            <person name="Ory F."/>
            <person name="Dainat B."/>
            <person name="Oberhansli S."/>
        </authorList>
    </citation>
    <scope>NUCLEOTIDE SEQUENCE</scope>
    <source>
        <strain evidence="2">Ena-SAMPLE-TAB-26-04-2022-14:26:32:270-5432</strain>
    </source>
</reference>